<proteinExistence type="predicted"/>
<keyword evidence="2" id="KW-1185">Reference proteome</keyword>
<accession>A0ACC2LEP1</accession>
<name>A0ACC2LEP1_PERAE</name>
<dbReference type="Proteomes" id="UP001234297">
    <property type="component" value="Chromosome 7"/>
</dbReference>
<organism evidence="1 2">
    <name type="scientific">Persea americana</name>
    <name type="common">Avocado</name>
    <dbReference type="NCBI Taxonomy" id="3435"/>
    <lineage>
        <taxon>Eukaryota</taxon>
        <taxon>Viridiplantae</taxon>
        <taxon>Streptophyta</taxon>
        <taxon>Embryophyta</taxon>
        <taxon>Tracheophyta</taxon>
        <taxon>Spermatophyta</taxon>
        <taxon>Magnoliopsida</taxon>
        <taxon>Magnoliidae</taxon>
        <taxon>Laurales</taxon>
        <taxon>Lauraceae</taxon>
        <taxon>Persea</taxon>
    </lineage>
</organism>
<protein>
    <submittedName>
        <fullName evidence="1">Uncharacterized protein</fullName>
    </submittedName>
</protein>
<evidence type="ECO:0000313" key="2">
    <source>
        <dbReference type="Proteomes" id="UP001234297"/>
    </source>
</evidence>
<dbReference type="EMBL" id="CM056815">
    <property type="protein sequence ID" value="KAJ8631810.1"/>
    <property type="molecule type" value="Genomic_DNA"/>
</dbReference>
<reference evidence="1 2" key="1">
    <citation type="journal article" date="2022" name="Hortic Res">
        <title>A haplotype resolved chromosomal level avocado genome allows analysis of novel avocado genes.</title>
        <authorList>
            <person name="Nath O."/>
            <person name="Fletcher S.J."/>
            <person name="Hayward A."/>
            <person name="Shaw L.M."/>
            <person name="Masouleh A.K."/>
            <person name="Furtado A."/>
            <person name="Henry R.J."/>
            <person name="Mitter N."/>
        </authorList>
    </citation>
    <scope>NUCLEOTIDE SEQUENCE [LARGE SCALE GENOMIC DNA]</scope>
    <source>
        <strain evidence="2">cv. Hass</strain>
    </source>
</reference>
<comment type="caution">
    <text evidence="1">The sequence shown here is derived from an EMBL/GenBank/DDBJ whole genome shotgun (WGS) entry which is preliminary data.</text>
</comment>
<sequence length="105" mass="11462">MVKPTVSSYKQDPTSPTSHTPLTASSHKQDPTSRPPHTPPPPRPAGALGAGGDASGERNETVIPMTEKGMKRLTAKEMECPEVKNLRRCSEKELVRLMKKMKADL</sequence>
<evidence type="ECO:0000313" key="1">
    <source>
        <dbReference type="EMBL" id="KAJ8631810.1"/>
    </source>
</evidence>
<gene>
    <name evidence="1" type="ORF">MRB53_025133</name>
</gene>